<organism evidence="1 2">
    <name type="scientific">Extremus antarcticus</name>
    <dbReference type="NCBI Taxonomy" id="702011"/>
    <lineage>
        <taxon>Eukaryota</taxon>
        <taxon>Fungi</taxon>
        <taxon>Dikarya</taxon>
        <taxon>Ascomycota</taxon>
        <taxon>Pezizomycotina</taxon>
        <taxon>Dothideomycetes</taxon>
        <taxon>Dothideomycetidae</taxon>
        <taxon>Mycosphaerellales</taxon>
        <taxon>Extremaceae</taxon>
        <taxon>Extremus</taxon>
    </lineage>
</organism>
<evidence type="ECO:0000313" key="1">
    <source>
        <dbReference type="EMBL" id="KAK3048460.1"/>
    </source>
</evidence>
<dbReference type="EMBL" id="JAWDJX010000048">
    <property type="protein sequence ID" value="KAK3048460.1"/>
    <property type="molecule type" value="Genomic_DNA"/>
</dbReference>
<dbReference type="Proteomes" id="UP001271007">
    <property type="component" value="Unassembled WGS sequence"/>
</dbReference>
<sequence length="64" mass="7570">MASSVNRPKQIKPVWVYEMIEKTTVEQANRKTREKKNKTIVKVMREVSRKEEDALENLQGRIIL</sequence>
<protein>
    <submittedName>
        <fullName evidence="1">Uncharacterized protein</fullName>
    </submittedName>
</protein>
<keyword evidence="2" id="KW-1185">Reference proteome</keyword>
<proteinExistence type="predicted"/>
<gene>
    <name evidence="1" type="ORF">LTR09_010124</name>
</gene>
<dbReference type="AlphaFoldDB" id="A0AAJ0D7S4"/>
<reference evidence="1" key="1">
    <citation type="submission" date="2023-04" db="EMBL/GenBank/DDBJ databases">
        <title>Black Yeasts Isolated from many extreme environments.</title>
        <authorList>
            <person name="Coleine C."/>
            <person name="Stajich J.E."/>
            <person name="Selbmann L."/>
        </authorList>
    </citation>
    <scope>NUCLEOTIDE SEQUENCE</scope>
    <source>
        <strain evidence="1">CCFEE 5312</strain>
    </source>
</reference>
<accession>A0AAJ0D7S4</accession>
<evidence type="ECO:0000313" key="2">
    <source>
        <dbReference type="Proteomes" id="UP001271007"/>
    </source>
</evidence>
<comment type="caution">
    <text evidence="1">The sequence shown here is derived from an EMBL/GenBank/DDBJ whole genome shotgun (WGS) entry which is preliminary data.</text>
</comment>
<name>A0AAJ0D7S4_9PEZI</name>